<gene>
    <name evidence="4" type="ORF">B9N49_04940</name>
    <name evidence="3" type="ORF">KIA07_00120</name>
</gene>
<feature type="transmembrane region" description="Helical" evidence="1">
    <location>
        <begin position="249"/>
        <end position="267"/>
    </location>
</feature>
<keyword evidence="1" id="KW-0812">Transmembrane</keyword>
<evidence type="ECO:0000313" key="3">
    <source>
        <dbReference type="EMBL" id="MBS5964059.1"/>
    </source>
</evidence>
<dbReference type="InterPro" id="IPR006073">
    <property type="entry name" value="GTP-bd"/>
</dbReference>
<organism evidence="4 5">
    <name type="scientific">Finegoldia magna</name>
    <name type="common">Peptostreptococcus magnus</name>
    <dbReference type="NCBI Taxonomy" id="1260"/>
    <lineage>
        <taxon>Bacteria</taxon>
        <taxon>Bacillati</taxon>
        <taxon>Bacillota</taxon>
        <taxon>Tissierellia</taxon>
        <taxon>Tissierellales</taxon>
        <taxon>Peptoniphilaceae</taxon>
        <taxon>Finegoldia</taxon>
    </lineage>
</organism>
<dbReference type="RefSeq" id="WP_094205785.1">
    <property type="nucleotide sequence ID" value="NZ_BAAAWC010000010.1"/>
</dbReference>
<evidence type="ECO:0000256" key="1">
    <source>
        <dbReference type="SAM" id="Phobius"/>
    </source>
</evidence>
<dbReference type="Pfam" id="PF01926">
    <property type="entry name" value="MMR_HSR1"/>
    <property type="match status" value="1"/>
</dbReference>
<reference evidence="5" key="2">
    <citation type="submission" date="2017-04" db="EMBL/GenBank/DDBJ databases">
        <title>Finegoldia magna isolated from orthopedic joint implant-associated infections.</title>
        <authorList>
            <person name="Bjorklund S."/>
            <person name="Bruggemann H."/>
            <person name="Jensen A."/>
            <person name="Hellmark B."/>
            <person name="Soderquist B."/>
        </authorList>
    </citation>
    <scope>NUCLEOTIDE SEQUENCE [LARGE SCALE GENOMIC DNA]</scope>
    <source>
        <strain evidence="5">CCUG 54800</strain>
    </source>
</reference>
<protein>
    <submittedName>
        <fullName evidence="3">50S ribosome-binding GTPase</fullName>
    </submittedName>
    <submittedName>
        <fullName evidence="4">GTP-binding protein</fullName>
    </submittedName>
</protein>
<dbReference type="AlphaFoldDB" id="A0A233V5L7"/>
<dbReference type="SUPFAM" id="SSF52540">
    <property type="entry name" value="P-loop containing nucleoside triphosphate hydrolases"/>
    <property type="match status" value="1"/>
</dbReference>
<keyword evidence="1" id="KW-1133">Transmembrane helix</keyword>
<dbReference type="InterPro" id="IPR027417">
    <property type="entry name" value="P-loop_NTPase"/>
</dbReference>
<dbReference type="GO" id="GO:0005525">
    <property type="term" value="F:GTP binding"/>
    <property type="evidence" value="ECO:0007669"/>
    <property type="project" value="InterPro"/>
</dbReference>
<dbReference type="GeneID" id="60840290"/>
<reference evidence="3" key="3">
    <citation type="submission" date="2021-02" db="EMBL/GenBank/DDBJ databases">
        <title>Infant gut strain persistence is associated with maternal origin, phylogeny, and functional potential including surface adhesion and iron acquisition.</title>
        <authorList>
            <person name="Lou Y.C."/>
        </authorList>
    </citation>
    <scope>NUCLEOTIDE SEQUENCE</scope>
    <source>
        <strain evidence="3">L3_058_000G1_dasL3_058_000G1_concoct_72</strain>
    </source>
</reference>
<feature type="domain" description="G" evidence="2">
    <location>
        <begin position="26"/>
        <end position="145"/>
    </location>
</feature>
<dbReference type="Proteomes" id="UP000730862">
    <property type="component" value="Unassembled WGS sequence"/>
</dbReference>
<keyword evidence="1" id="KW-0472">Membrane</keyword>
<reference evidence="4" key="1">
    <citation type="journal article" date="2017" name="J. Clin. Microbiol.">
        <title>Finegoldia magna Isolated from Orthopedic Joint Implant-Associated Infections.</title>
        <authorList>
            <person name="Soderquist B."/>
            <person name="Bjorklund S."/>
            <person name="Hellmark B."/>
            <person name="Jensen A."/>
            <person name="Bruggemann H."/>
        </authorList>
    </citation>
    <scope>NUCLEOTIDE SEQUENCE</scope>
    <source>
        <strain evidence="4">CCUG 54800</strain>
    </source>
</reference>
<dbReference type="EMBL" id="JAHAIK010000001">
    <property type="protein sequence ID" value="MBS5964059.1"/>
    <property type="molecule type" value="Genomic_DNA"/>
</dbReference>
<sequence>MNNYDLINEVLGKTSEEIQKMSPINILLVGKTGVGKSTLINGMFRDNLVETGVGKPVTKYLQKITKENIPINLYDTQGLELNSQNQREVLTEITTLLKDLKRQGEKDRIHLVYYCINSNGSRIEDSEISLINSLKQFAPVIIVLTQSLGENSEKLKEYIQDLNLDVADVIEILAKPYRINDMVIEEKGLKELMTKSFELLDEEIKNSFINAQHVDIDLKTKTARRWAKRYIKTAFGIGFVPIPFSDASILVPMQIGMIAHINSIFGISMDKQRVASIIAAIGGTGGATFAGRFIVTNALKFIPGIGSLAGGLISAATASIMTTALAMSYIEVLSYIAKREKLGINMDFSEIEKLMQKTYTEYLKNRKKKDDE</sequence>
<feature type="transmembrane region" description="Helical" evidence="1">
    <location>
        <begin position="274"/>
        <end position="295"/>
    </location>
</feature>
<comment type="caution">
    <text evidence="4">The sequence shown here is derived from an EMBL/GenBank/DDBJ whole genome shotgun (WGS) entry which is preliminary data.</text>
</comment>
<feature type="transmembrane region" description="Helical" evidence="1">
    <location>
        <begin position="301"/>
        <end position="330"/>
    </location>
</feature>
<dbReference type="Gene3D" id="3.40.50.300">
    <property type="entry name" value="P-loop containing nucleotide triphosphate hydrolases"/>
    <property type="match status" value="1"/>
</dbReference>
<dbReference type="Proteomes" id="UP000215413">
    <property type="component" value="Unassembled WGS sequence"/>
</dbReference>
<evidence type="ECO:0000313" key="4">
    <source>
        <dbReference type="EMBL" id="OXZ27677.1"/>
    </source>
</evidence>
<evidence type="ECO:0000313" key="5">
    <source>
        <dbReference type="Proteomes" id="UP000215413"/>
    </source>
</evidence>
<name>A0A233V5L7_FINMA</name>
<accession>A0A233V5L7</accession>
<evidence type="ECO:0000259" key="2">
    <source>
        <dbReference type="Pfam" id="PF01926"/>
    </source>
</evidence>
<dbReference type="EMBL" id="NDYC01000019">
    <property type="protein sequence ID" value="OXZ27677.1"/>
    <property type="molecule type" value="Genomic_DNA"/>
</dbReference>
<proteinExistence type="predicted"/>